<keyword evidence="3 8" id="KW-0812">Transmembrane</keyword>
<feature type="transmembrane region" description="Helical" evidence="9">
    <location>
        <begin position="157"/>
        <end position="181"/>
    </location>
</feature>
<dbReference type="GO" id="GO:0005886">
    <property type="term" value="C:plasma membrane"/>
    <property type="evidence" value="ECO:0007669"/>
    <property type="project" value="TreeGrafter"/>
</dbReference>
<reference evidence="13" key="1">
    <citation type="submission" date="2016-06" db="UniProtKB">
        <authorList>
            <consortium name="WormBaseParasite"/>
        </authorList>
    </citation>
    <scope>IDENTIFICATION</scope>
</reference>
<dbReference type="PANTHER" id="PTHR11003">
    <property type="entry name" value="POTASSIUM CHANNEL, SUBFAMILY K"/>
    <property type="match status" value="1"/>
</dbReference>
<keyword evidence="6 9" id="KW-0472">Membrane</keyword>
<evidence type="ECO:0000256" key="6">
    <source>
        <dbReference type="ARBA" id="ARBA00023136"/>
    </source>
</evidence>
<keyword evidence="12" id="KW-1185">Reference proteome</keyword>
<evidence type="ECO:0000256" key="8">
    <source>
        <dbReference type="RuleBase" id="RU003857"/>
    </source>
</evidence>
<evidence type="ECO:0000256" key="1">
    <source>
        <dbReference type="ARBA" id="ARBA00004141"/>
    </source>
</evidence>
<dbReference type="PRINTS" id="PR01333">
    <property type="entry name" value="2POREKCHANEL"/>
</dbReference>
<evidence type="ECO:0000259" key="10">
    <source>
        <dbReference type="Pfam" id="PF07885"/>
    </source>
</evidence>
<evidence type="ECO:0000313" key="13">
    <source>
        <dbReference type="WBParaSite" id="SBAD_0000807101-mRNA-1"/>
    </source>
</evidence>
<dbReference type="SUPFAM" id="SSF81324">
    <property type="entry name" value="Voltage-gated potassium channels"/>
    <property type="match status" value="2"/>
</dbReference>
<dbReference type="GO" id="GO:0030322">
    <property type="term" value="P:stabilization of membrane potential"/>
    <property type="evidence" value="ECO:0007669"/>
    <property type="project" value="TreeGrafter"/>
</dbReference>
<dbReference type="Proteomes" id="UP000270296">
    <property type="component" value="Unassembled WGS sequence"/>
</dbReference>
<accession>A0A183IVY1</accession>
<feature type="domain" description="Potassium channel" evidence="10">
    <location>
        <begin position="42"/>
        <end position="99"/>
    </location>
</feature>
<evidence type="ECO:0000256" key="9">
    <source>
        <dbReference type="SAM" id="Phobius"/>
    </source>
</evidence>
<dbReference type="PANTHER" id="PTHR11003:SF322">
    <property type="entry name" value="POTASSIUM CHANNEL DOMAIN-CONTAINING PROTEIN"/>
    <property type="match status" value="1"/>
</dbReference>
<dbReference type="OrthoDB" id="5916454at2759"/>
<evidence type="ECO:0000256" key="7">
    <source>
        <dbReference type="ARBA" id="ARBA00023303"/>
    </source>
</evidence>
<dbReference type="WBParaSite" id="SBAD_0000807101-mRNA-1">
    <property type="protein sequence ID" value="SBAD_0000807101-mRNA-1"/>
    <property type="gene ID" value="SBAD_0000807101"/>
</dbReference>
<dbReference type="Pfam" id="PF07885">
    <property type="entry name" value="Ion_trans_2"/>
    <property type="match status" value="2"/>
</dbReference>
<protein>
    <submittedName>
        <fullName evidence="13">Ion channel</fullName>
    </submittedName>
</protein>
<dbReference type="AlphaFoldDB" id="A0A183IVY1"/>
<comment type="similarity">
    <text evidence="8">Belongs to the two pore domain potassium channel (TC 1.A.1.8) family.</text>
</comment>
<keyword evidence="5 8" id="KW-0406">Ion transport</keyword>
<reference evidence="11 12" key="2">
    <citation type="submission" date="2018-11" db="EMBL/GenBank/DDBJ databases">
        <authorList>
            <consortium name="Pathogen Informatics"/>
        </authorList>
    </citation>
    <scope>NUCLEOTIDE SEQUENCE [LARGE SCALE GENOMIC DNA]</scope>
</reference>
<name>A0A183IVY1_9BILA</name>
<keyword evidence="4 9" id="KW-1133">Transmembrane helix</keyword>
<evidence type="ECO:0000256" key="5">
    <source>
        <dbReference type="ARBA" id="ARBA00023065"/>
    </source>
</evidence>
<organism evidence="13">
    <name type="scientific">Soboliphyme baturini</name>
    <dbReference type="NCBI Taxonomy" id="241478"/>
    <lineage>
        <taxon>Eukaryota</taxon>
        <taxon>Metazoa</taxon>
        <taxon>Ecdysozoa</taxon>
        <taxon>Nematoda</taxon>
        <taxon>Enoplea</taxon>
        <taxon>Dorylaimia</taxon>
        <taxon>Dioctophymatida</taxon>
        <taxon>Dioctophymatoidea</taxon>
        <taxon>Soboliphymatidae</taxon>
        <taxon>Soboliphyme</taxon>
    </lineage>
</organism>
<evidence type="ECO:0000313" key="12">
    <source>
        <dbReference type="Proteomes" id="UP000270296"/>
    </source>
</evidence>
<dbReference type="InterPro" id="IPR003280">
    <property type="entry name" value="2pore_dom_K_chnl"/>
</dbReference>
<feature type="transmembrane region" description="Helical" evidence="9">
    <location>
        <begin position="74"/>
        <end position="92"/>
    </location>
</feature>
<gene>
    <name evidence="11" type="ORF">SBAD_LOCUS7778</name>
</gene>
<evidence type="ECO:0000256" key="2">
    <source>
        <dbReference type="ARBA" id="ARBA00022448"/>
    </source>
</evidence>
<dbReference type="GO" id="GO:0022841">
    <property type="term" value="F:potassium ion leak channel activity"/>
    <property type="evidence" value="ECO:0007669"/>
    <property type="project" value="TreeGrafter"/>
</dbReference>
<dbReference type="EMBL" id="UZAM01010934">
    <property type="protein sequence ID" value="VDP14258.1"/>
    <property type="molecule type" value="Genomic_DNA"/>
</dbReference>
<comment type="subcellular location">
    <subcellularLocation>
        <location evidence="1">Membrane</location>
        <topology evidence="1">Multi-pass membrane protein</topology>
    </subcellularLocation>
</comment>
<proteinExistence type="inferred from homology"/>
<dbReference type="InterPro" id="IPR013099">
    <property type="entry name" value="K_chnl_dom"/>
</dbReference>
<dbReference type="GO" id="GO:0015271">
    <property type="term" value="F:outward rectifier potassium channel activity"/>
    <property type="evidence" value="ECO:0007669"/>
    <property type="project" value="TreeGrafter"/>
</dbReference>
<feature type="domain" description="Potassium channel" evidence="10">
    <location>
        <begin position="169"/>
        <end position="236"/>
    </location>
</feature>
<feature type="transmembrane region" description="Helical" evidence="9">
    <location>
        <begin position="44"/>
        <end position="65"/>
    </location>
</feature>
<evidence type="ECO:0000313" key="11">
    <source>
        <dbReference type="EMBL" id="VDP14258.1"/>
    </source>
</evidence>
<sequence>MRLKKLTFLEWQEELYERLHNVSMIYEGEKVGGSDYHADIKPDWTFPTAVLYTLTVLTACGYNYIDPVTNSGKIFTIAFALVGIPLMFITAADIGKFLSETFQHVCEWGNRLYRAFLGFCYKERDVQNSRKLSGDQKSALEELIDTANADVATADSLWFPIGAYVFLMCLYCSIGALLFCSYEDNWEFIHAFHFAFNTVVTVGMGNIVVTDYFYLCFIVAYVVIGLSVVTMCIDLASTHLQTYFQKIHYFGRARRRFLGMSDDIKEMMSLISALRKKKGGKVTWDDLKQYLEVERMRPFIPRNVHLWRYVDETSSGMSTYRQNSLMSFDRQTAFARRRQTIF</sequence>
<feature type="transmembrane region" description="Helical" evidence="9">
    <location>
        <begin position="212"/>
        <end position="236"/>
    </location>
</feature>
<keyword evidence="7 8" id="KW-0407">Ion channel</keyword>
<dbReference type="Gene3D" id="1.10.287.70">
    <property type="match status" value="1"/>
</dbReference>
<evidence type="ECO:0000256" key="3">
    <source>
        <dbReference type="ARBA" id="ARBA00022692"/>
    </source>
</evidence>
<evidence type="ECO:0000256" key="4">
    <source>
        <dbReference type="ARBA" id="ARBA00022989"/>
    </source>
</evidence>
<feature type="transmembrane region" description="Helical" evidence="9">
    <location>
        <begin position="188"/>
        <end position="206"/>
    </location>
</feature>
<keyword evidence="2 8" id="KW-0813">Transport</keyword>